<dbReference type="PANTHER" id="PTHR42920:SF5">
    <property type="entry name" value="EAMA DOMAIN-CONTAINING PROTEIN"/>
    <property type="match status" value="1"/>
</dbReference>
<feature type="non-terminal residue" evidence="8">
    <location>
        <position position="178"/>
    </location>
</feature>
<evidence type="ECO:0000256" key="3">
    <source>
        <dbReference type="ARBA" id="ARBA00022692"/>
    </source>
</evidence>
<dbReference type="AlphaFoldDB" id="T1AQW8"/>
<dbReference type="SUPFAM" id="SSF103481">
    <property type="entry name" value="Multidrug resistance efflux transporter EmrE"/>
    <property type="match status" value="1"/>
</dbReference>
<dbReference type="InterPro" id="IPR037185">
    <property type="entry name" value="EmrE-like"/>
</dbReference>
<evidence type="ECO:0000256" key="2">
    <source>
        <dbReference type="ARBA" id="ARBA00022475"/>
    </source>
</evidence>
<feature type="transmembrane region" description="Helical" evidence="6">
    <location>
        <begin position="120"/>
        <end position="141"/>
    </location>
</feature>
<reference evidence="8" key="2">
    <citation type="journal article" date="2014" name="ISME J.">
        <title>Microbial stratification in low pH oxic and suboxic macroscopic growths along an acid mine drainage.</title>
        <authorList>
            <person name="Mendez-Garcia C."/>
            <person name="Mesa V."/>
            <person name="Sprenger R.R."/>
            <person name="Richter M."/>
            <person name="Diez M.S."/>
            <person name="Solano J."/>
            <person name="Bargiela R."/>
            <person name="Golyshina O.V."/>
            <person name="Manteca A."/>
            <person name="Ramos J.L."/>
            <person name="Gallego J.R."/>
            <person name="Llorente I."/>
            <person name="Martins Dos Santos V.A."/>
            <person name="Jensen O.N."/>
            <person name="Pelaez A.I."/>
            <person name="Sanchez J."/>
            <person name="Ferrer M."/>
        </authorList>
    </citation>
    <scope>NUCLEOTIDE SEQUENCE</scope>
</reference>
<comment type="subcellular location">
    <subcellularLocation>
        <location evidence="1">Cell membrane</location>
        <topology evidence="1">Multi-pass membrane protein</topology>
    </subcellularLocation>
</comment>
<feature type="transmembrane region" description="Helical" evidence="6">
    <location>
        <begin position="94"/>
        <end position="113"/>
    </location>
</feature>
<evidence type="ECO:0000256" key="5">
    <source>
        <dbReference type="ARBA" id="ARBA00023136"/>
    </source>
</evidence>
<evidence type="ECO:0000313" key="8">
    <source>
        <dbReference type="EMBL" id="EQD43094.1"/>
    </source>
</evidence>
<comment type="caution">
    <text evidence="8">The sequence shown here is derived from an EMBL/GenBank/DDBJ whole genome shotgun (WGS) entry which is preliminary data.</text>
</comment>
<dbReference type="PANTHER" id="PTHR42920">
    <property type="entry name" value="OS03G0707200 PROTEIN-RELATED"/>
    <property type="match status" value="1"/>
</dbReference>
<dbReference type="Pfam" id="PF00892">
    <property type="entry name" value="EamA"/>
    <property type="match status" value="1"/>
</dbReference>
<protein>
    <submittedName>
        <fullName evidence="8">Membrane protein containing DUF6, transmembrane</fullName>
    </submittedName>
</protein>
<evidence type="ECO:0000259" key="7">
    <source>
        <dbReference type="Pfam" id="PF00892"/>
    </source>
</evidence>
<name>T1AQW8_9ZZZZ</name>
<evidence type="ECO:0000256" key="6">
    <source>
        <dbReference type="SAM" id="Phobius"/>
    </source>
</evidence>
<organism evidence="8">
    <name type="scientific">mine drainage metagenome</name>
    <dbReference type="NCBI Taxonomy" id="410659"/>
    <lineage>
        <taxon>unclassified sequences</taxon>
        <taxon>metagenomes</taxon>
        <taxon>ecological metagenomes</taxon>
    </lineage>
</organism>
<keyword evidence="5 6" id="KW-0472">Membrane</keyword>
<evidence type="ECO:0000256" key="4">
    <source>
        <dbReference type="ARBA" id="ARBA00022989"/>
    </source>
</evidence>
<dbReference type="EMBL" id="AUZY01009202">
    <property type="protein sequence ID" value="EQD43094.1"/>
    <property type="molecule type" value="Genomic_DNA"/>
</dbReference>
<reference evidence="8" key="1">
    <citation type="submission" date="2013-08" db="EMBL/GenBank/DDBJ databases">
        <authorList>
            <person name="Mendez C."/>
            <person name="Richter M."/>
            <person name="Ferrer M."/>
            <person name="Sanchez J."/>
        </authorList>
    </citation>
    <scope>NUCLEOTIDE SEQUENCE</scope>
</reference>
<feature type="transmembrane region" description="Helical" evidence="6">
    <location>
        <begin position="147"/>
        <end position="166"/>
    </location>
</feature>
<keyword evidence="2" id="KW-1003">Cell membrane</keyword>
<dbReference type="InterPro" id="IPR000620">
    <property type="entry name" value="EamA_dom"/>
</dbReference>
<dbReference type="InterPro" id="IPR051258">
    <property type="entry name" value="Diverse_Substrate_Transporter"/>
</dbReference>
<proteinExistence type="predicted"/>
<sequence>MSKNLYYSLFLILITFFWGVTFPLIKVSLEYLSPMPFLALRFAVSSLIILPFAVRNKQFRDRKTIIYGLWAGFYLMLGYVFQTIGLMYTSAASSGLITGLYVVILPLISIVYLRVRVSRIIIVSSIVAFTGLIIMSTGAFYGASALFGDSLTIICAFAYAVNLHIFQSTQQAWTAMCS</sequence>
<gene>
    <name evidence="8" type="ORF">B1B_13959</name>
</gene>
<keyword evidence="4 6" id="KW-1133">Transmembrane helix</keyword>
<feature type="transmembrane region" description="Helical" evidence="6">
    <location>
        <begin position="66"/>
        <end position="88"/>
    </location>
</feature>
<feature type="transmembrane region" description="Helical" evidence="6">
    <location>
        <begin position="37"/>
        <end position="54"/>
    </location>
</feature>
<keyword evidence="3 6" id="KW-0812">Transmembrane</keyword>
<evidence type="ECO:0000256" key="1">
    <source>
        <dbReference type="ARBA" id="ARBA00004651"/>
    </source>
</evidence>
<feature type="transmembrane region" description="Helical" evidence="6">
    <location>
        <begin position="5"/>
        <end position="25"/>
    </location>
</feature>
<dbReference type="GO" id="GO:0005886">
    <property type="term" value="C:plasma membrane"/>
    <property type="evidence" value="ECO:0007669"/>
    <property type="project" value="UniProtKB-SubCell"/>
</dbReference>
<feature type="domain" description="EamA" evidence="7">
    <location>
        <begin position="8"/>
        <end position="136"/>
    </location>
</feature>
<accession>T1AQW8</accession>